<dbReference type="PANTHER" id="PTHR36151:SF3">
    <property type="entry name" value="ER-BOUND OXYGENASE MPAB_MPAB'_RUBBER OXYGENASE CATALYTIC DOMAIN-CONTAINING PROTEIN"/>
    <property type="match status" value="1"/>
</dbReference>
<dbReference type="RefSeq" id="WP_012523306.1">
    <property type="nucleotide sequence ID" value="NC_011144.1"/>
</dbReference>
<evidence type="ECO:0000313" key="3">
    <source>
        <dbReference type="Proteomes" id="UP000001868"/>
    </source>
</evidence>
<name>B4R850_PHEZH</name>
<organism evidence="2 3">
    <name type="scientific">Phenylobacterium zucineum (strain HLK1)</name>
    <dbReference type="NCBI Taxonomy" id="450851"/>
    <lineage>
        <taxon>Bacteria</taxon>
        <taxon>Pseudomonadati</taxon>
        <taxon>Pseudomonadota</taxon>
        <taxon>Alphaproteobacteria</taxon>
        <taxon>Caulobacterales</taxon>
        <taxon>Caulobacteraceae</taxon>
        <taxon>Phenylobacterium</taxon>
    </lineage>
</organism>
<sequence length="295" mass="32580">MPPLRHAIVLQVRQLVGGTGDDTVERNRADTGFFGPDSACWKVHGDFASMMVGGITALLVQMLHPGALAGVWDHSNFRQDMQGRLKRTARFIAGTTYGDRREAQGYIDHVRTIHGRVKGTLPDGTPYSADDPDLLTWVHVAEVSSFLAAYLRYKDPDFPPSEQDRYYRETAEIARRLGATDVPESRAEVEAYFRAVRPQLRYDHRTKEVARALLSQQAPTPAAGPAMTLAFDAAKDLLPDWAARLHGFRLSAPRRAAARLGVRALGRTLRWALVNSAEARARRRAAELAAAQAAA</sequence>
<dbReference type="AlphaFoldDB" id="B4R850"/>
<dbReference type="InterPro" id="IPR018713">
    <property type="entry name" value="MPAB/Lcp_cat_dom"/>
</dbReference>
<reference evidence="2 3" key="1">
    <citation type="journal article" date="2008" name="BMC Genomics">
        <title>Complete genome of Phenylobacterium zucineum - a novel facultative intracellular bacterium isolated from human erythroleukemia cell line K562.</title>
        <authorList>
            <person name="Luo Y."/>
            <person name="Xu X."/>
            <person name="Ding Z."/>
            <person name="Liu Z."/>
            <person name="Zhang B."/>
            <person name="Yan Z."/>
            <person name="Sun J."/>
            <person name="Hu S."/>
            <person name="Hu X."/>
        </authorList>
    </citation>
    <scope>NUCLEOTIDE SEQUENCE [LARGE SCALE GENOMIC DNA]</scope>
    <source>
        <strain evidence="2 3">HLK1</strain>
    </source>
</reference>
<keyword evidence="3" id="KW-1185">Reference proteome</keyword>
<proteinExistence type="predicted"/>
<dbReference type="GO" id="GO:0016491">
    <property type="term" value="F:oxidoreductase activity"/>
    <property type="evidence" value="ECO:0007669"/>
    <property type="project" value="InterPro"/>
</dbReference>
<dbReference type="Proteomes" id="UP000001868">
    <property type="component" value="Chromosome"/>
</dbReference>
<dbReference type="PANTHER" id="PTHR36151">
    <property type="entry name" value="BLR2777 PROTEIN"/>
    <property type="match status" value="1"/>
</dbReference>
<gene>
    <name evidence="2" type="ordered locus">PHZ_c2759</name>
</gene>
<dbReference type="Pfam" id="PF09995">
    <property type="entry name" value="MPAB_Lcp_cat"/>
    <property type="match status" value="1"/>
</dbReference>
<dbReference type="HOGENOM" id="CLU_059206_0_1_5"/>
<feature type="domain" description="ER-bound oxygenase mpaB/mpaB'/Rubber oxygenase catalytic" evidence="1">
    <location>
        <begin position="41"/>
        <end position="271"/>
    </location>
</feature>
<dbReference type="eggNOG" id="COG3662">
    <property type="taxonomic scope" value="Bacteria"/>
</dbReference>
<evidence type="ECO:0000313" key="2">
    <source>
        <dbReference type="EMBL" id="ACG79168.1"/>
    </source>
</evidence>
<evidence type="ECO:0000259" key="1">
    <source>
        <dbReference type="Pfam" id="PF09995"/>
    </source>
</evidence>
<protein>
    <recommendedName>
        <fullName evidence="1">ER-bound oxygenase mpaB/mpaB'/Rubber oxygenase catalytic domain-containing protein</fullName>
    </recommendedName>
</protein>
<accession>B4R850</accession>
<dbReference type="KEGG" id="pzu:PHZ_c2759"/>
<dbReference type="EMBL" id="CP000747">
    <property type="protein sequence ID" value="ACG79168.1"/>
    <property type="molecule type" value="Genomic_DNA"/>
</dbReference>
<dbReference type="OrthoDB" id="108890at2"/>